<evidence type="ECO:0000313" key="3">
    <source>
        <dbReference type="Proteomes" id="UP000192940"/>
    </source>
</evidence>
<dbReference type="RefSeq" id="WP_208915800.1">
    <property type="nucleotide sequence ID" value="NZ_LT840184.1"/>
</dbReference>
<proteinExistence type="predicted"/>
<dbReference type="EMBL" id="LT840184">
    <property type="protein sequence ID" value="SMF90617.1"/>
    <property type="molecule type" value="Genomic_DNA"/>
</dbReference>
<feature type="transmembrane region" description="Helical" evidence="1">
    <location>
        <begin position="7"/>
        <end position="26"/>
    </location>
</feature>
<name>A0A1X7HRL9_9BACL</name>
<dbReference type="PANTHER" id="PTHR34351">
    <property type="entry name" value="SLR1927 PROTEIN-RELATED"/>
    <property type="match status" value="1"/>
</dbReference>
<keyword evidence="1" id="KW-0812">Transmembrane</keyword>
<gene>
    <name evidence="2" type="ORF">SAMN05661091_5143</name>
</gene>
<reference evidence="2 3" key="1">
    <citation type="submission" date="2017-04" db="EMBL/GenBank/DDBJ databases">
        <authorList>
            <person name="Afonso C.L."/>
            <person name="Miller P.J."/>
            <person name="Scott M.A."/>
            <person name="Spackman E."/>
            <person name="Goraichik I."/>
            <person name="Dimitrov K.M."/>
            <person name="Suarez D.L."/>
            <person name="Swayne D.E."/>
        </authorList>
    </citation>
    <scope>NUCLEOTIDE SEQUENCE [LARGE SCALE GENOMIC DNA]</scope>
    <source>
        <strain evidence="2 3">N3/975</strain>
    </source>
</reference>
<keyword evidence="1" id="KW-0472">Membrane</keyword>
<accession>A0A1X7HRL9</accession>
<organism evidence="2 3">
    <name type="scientific">Paenibacillus uliginis N3/975</name>
    <dbReference type="NCBI Taxonomy" id="1313296"/>
    <lineage>
        <taxon>Bacteria</taxon>
        <taxon>Bacillati</taxon>
        <taxon>Bacillota</taxon>
        <taxon>Bacilli</taxon>
        <taxon>Bacillales</taxon>
        <taxon>Paenibacillaceae</taxon>
        <taxon>Paenibacillus</taxon>
    </lineage>
</organism>
<dbReference type="AlphaFoldDB" id="A0A1X7HRL9"/>
<dbReference type="Proteomes" id="UP000192940">
    <property type="component" value="Chromosome I"/>
</dbReference>
<evidence type="ECO:0000256" key="1">
    <source>
        <dbReference type="SAM" id="Phobius"/>
    </source>
</evidence>
<sequence length="434" mass="47774">MNSRRLEWGRALCIWLASWGLYVWLGGQSLQFLWWLCSAILLNGALLQGFGPSNIAVQRDISPTCLYAGEEAEITVTIQFKSWMPLPWIMLTDRIGEFTVRKLWFPGFRRSVSYSYSLRNLKRGNWPSIDSSIEWGDLFGWFRSGRTVVNPAGLIVLPRPLSMRGMLNLSHGSDEEVDSVHRPSQFALPGHGLRDYIPGDSLNRIHWKNSARLGKLQTFLPQPGRNIDRCIILITSQDGYPNSVGSKLDTSFEDAIAASAGLLYSSAVTLGTPSLWIGGMGRSSVRPERTRGEDYDMLIPLASVPSQPGNGTAVDILERAAADEDHTTELHVVTGTINPALMKSAIQILSSGRKVSIYCTSPIPVTSIKPTPELALDQYAHGGMLQPGHMGEVSEDPYFRAGGRLLYISGEKLYEITTSGGGGDGDGKYQQLTR</sequence>
<keyword evidence="1" id="KW-1133">Transmembrane helix</keyword>
<evidence type="ECO:0000313" key="2">
    <source>
        <dbReference type="EMBL" id="SMF90617.1"/>
    </source>
</evidence>
<protein>
    <submittedName>
        <fullName evidence="2">Uncharacterized conserved protein, DUF58 family, contains vWF domain</fullName>
    </submittedName>
</protein>
<dbReference type="PANTHER" id="PTHR34351:SF2">
    <property type="entry name" value="DUF58 DOMAIN-CONTAINING PROTEIN"/>
    <property type="match status" value="1"/>
</dbReference>
<dbReference type="STRING" id="1313296.SAMN05661091_5143"/>
<keyword evidence="3" id="KW-1185">Reference proteome</keyword>